<sequence>MPVQHLLSTHPAAPRALDCAYPAPNPRVSPQWKQHCDLSIHEDGDDTSMLHNDDDPCRQLPWPQIQLPSPSQSTQYPRHQHRRLSPLYMTSTHYKSVCHIRGFDIGRHLSMRRAIKGANSYDHDDDQRDNGDNDNVGGGGYTPLRCYEAIQRRDVREGELGGNTLEGGRHQGGWRDEDRDAGGTRQRRRTCLFELQCSTRGCNECAQNHDLMTITVPTTAHLAERQHRHPLHYGSPPASSYWKIPHYLGGGLRTRRVQGPTMPWLSWVATLFRSPLLLPRFHPYSLATTTRASPPRFRHRRMQR</sequence>
<dbReference type="OrthoDB" id="3116228at2759"/>
<gene>
    <name evidence="2" type="ORF">ARMGADRAFT_1091649</name>
</gene>
<evidence type="ECO:0000313" key="3">
    <source>
        <dbReference type="Proteomes" id="UP000217790"/>
    </source>
</evidence>
<accession>A0A2H3CPF8</accession>
<dbReference type="Proteomes" id="UP000217790">
    <property type="component" value="Unassembled WGS sequence"/>
</dbReference>
<dbReference type="InParanoid" id="A0A2H3CPF8"/>
<proteinExistence type="predicted"/>
<organism evidence="2 3">
    <name type="scientific">Armillaria gallica</name>
    <name type="common">Bulbous honey fungus</name>
    <name type="synonym">Armillaria bulbosa</name>
    <dbReference type="NCBI Taxonomy" id="47427"/>
    <lineage>
        <taxon>Eukaryota</taxon>
        <taxon>Fungi</taxon>
        <taxon>Dikarya</taxon>
        <taxon>Basidiomycota</taxon>
        <taxon>Agaricomycotina</taxon>
        <taxon>Agaricomycetes</taxon>
        <taxon>Agaricomycetidae</taxon>
        <taxon>Agaricales</taxon>
        <taxon>Marasmiineae</taxon>
        <taxon>Physalacriaceae</taxon>
        <taxon>Armillaria</taxon>
    </lineage>
</organism>
<evidence type="ECO:0000313" key="2">
    <source>
        <dbReference type="EMBL" id="PBK81102.1"/>
    </source>
</evidence>
<reference evidence="3" key="1">
    <citation type="journal article" date="2017" name="Nat. Ecol. Evol.">
        <title>Genome expansion and lineage-specific genetic innovations in the forest pathogenic fungi Armillaria.</title>
        <authorList>
            <person name="Sipos G."/>
            <person name="Prasanna A.N."/>
            <person name="Walter M.C."/>
            <person name="O'Connor E."/>
            <person name="Balint B."/>
            <person name="Krizsan K."/>
            <person name="Kiss B."/>
            <person name="Hess J."/>
            <person name="Varga T."/>
            <person name="Slot J."/>
            <person name="Riley R."/>
            <person name="Boka B."/>
            <person name="Rigling D."/>
            <person name="Barry K."/>
            <person name="Lee J."/>
            <person name="Mihaltcheva S."/>
            <person name="LaButti K."/>
            <person name="Lipzen A."/>
            <person name="Waldron R."/>
            <person name="Moloney N.M."/>
            <person name="Sperisen C."/>
            <person name="Kredics L."/>
            <person name="Vagvoelgyi C."/>
            <person name="Patrignani A."/>
            <person name="Fitzpatrick D."/>
            <person name="Nagy I."/>
            <person name="Doyle S."/>
            <person name="Anderson J.B."/>
            <person name="Grigoriev I.V."/>
            <person name="Gueldener U."/>
            <person name="Muensterkoetter M."/>
            <person name="Nagy L.G."/>
        </authorList>
    </citation>
    <scope>NUCLEOTIDE SEQUENCE [LARGE SCALE GENOMIC DNA]</scope>
    <source>
        <strain evidence="3">Ar21-2</strain>
    </source>
</reference>
<dbReference type="AlphaFoldDB" id="A0A2H3CPF8"/>
<feature type="region of interest" description="Disordered" evidence="1">
    <location>
        <begin position="159"/>
        <end position="181"/>
    </location>
</feature>
<keyword evidence="3" id="KW-1185">Reference proteome</keyword>
<protein>
    <submittedName>
        <fullName evidence="2">Uncharacterized protein</fullName>
    </submittedName>
</protein>
<dbReference type="EMBL" id="KZ293735">
    <property type="protein sequence ID" value="PBK81102.1"/>
    <property type="molecule type" value="Genomic_DNA"/>
</dbReference>
<feature type="compositionally biased region" description="Basic and acidic residues" evidence="1">
    <location>
        <begin position="121"/>
        <end position="131"/>
    </location>
</feature>
<name>A0A2H3CPF8_ARMGA</name>
<feature type="region of interest" description="Disordered" evidence="1">
    <location>
        <begin position="119"/>
        <end position="140"/>
    </location>
</feature>
<feature type="compositionally biased region" description="Basic and acidic residues" evidence="1">
    <location>
        <begin position="167"/>
        <end position="181"/>
    </location>
</feature>
<evidence type="ECO:0000256" key="1">
    <source>
        <dbReference type="SAM" id="MobiDB-lite"/>
    </source>
</evidence>